<dbReference type="PIRSF" id="PIRSF005719">
    <property type="entry name" value="SMC"/>
    <property type="match status" value="1"/>
</dbReference>
<reference evidence="10 11" key="1">
    <citation type="journal article" date="2012" name="J. Bacteriol.">
        <title>Draft Genome Sequence of the Purple Photosynthetic Bacterium Phaeospirillum molischianum DSM120, a Particularly Versatile Bacterium.</title>
        <authorList>
            <person name="Duquesne K."/>
            <person name="Prima V."/>
            <person name="Ji B."/>
            <person name="Rouy Z."/>
            <person name="Medigue C."/>
            <person name="Talla E."/>
            <person name="Sturgis J.N."/>
        </authorList>
    </citation>
    <scope>NUCLEOTIDE SEQUENCE [LARGE SCALE GENOMIC DNA]</scope>
    <source>
        <strain evidence="11">DSM120</strain>
    </source>
</reference>
<keyword evidence="2 7" id="KW-0963">Cytoplasm</keyword>
<evidence type="ECO:0000256" key="2">
    <source>
        <dbReference type="ARBA" id="ARBA00022490"/>
    </source>
</evidence>
<feature type="coiled-coil region" evidence="7">
    <location>
        <begin position="858"/>
        <end position="885"/>
    </location>
</feature>
<feature type="domain" description="RecF/RecN/SMC N-terminal" evidence="9">
    <location>
        <begin position="9"/>
        <end position="1139"/>
    </location>
</feature>
<keyword evidence="11" id="KW-1185">Reference proteome</keyword>
<dbReference type="HAMAP" id="MF_01894">
    <property type="entry name" value="Smc_prok"/>
    <property type="match status" value="1"/>
</dbReference>
<evidence type="ECO:0000256" key="5">
    <source>
        <dbReference type="ARBA" id="ARBA00023054"/>
    </source>
</evidence>
<evidence type="ECO:0000313" key="10">
    <source>
        <dbReference type="EMBL" id="CCG42553.1"/>
    </source>
</evidence>
<dbReference type="SUPFAM" id="SSF52540">
    <property type="entry name" value="P-loop containing nucleoside triphosphate hydrolases"/>
    <property type="match status" value="1"/>
</dbReference>
<dbReference type="GO" id="GO:0005737">
    <property type="term" value="C:cytoplasm"/>
    <property type="evidence" value="ECO:0007669"/>
    <property type="project" value="UniProtKB-SubCell"/>
</dbReference>
<dbReference type="PANTHER" id="PTHR43977">
    <property type="entry name" value="STRUCTURAL MAINTENANCE OF CHROMOSOMES PROTEIN 3"/>
    <property type="match status" value="1"/>
</dbReference>
<evidence type="ECO:0000256" key="4">
    <source>
        <dbReference type="ARBA" id="ARBA00022840"/>
    </source>
</evidence>
<dbReference type="Pfam" id="PF02463">
    <property type="entry name" value="SMC_N"/>
    <property type="match status" value="1"/>
</dbReference>
<keyword evidence="3 7" id="KW-0547">Nucleotide-binding</keyword>
<dbReference type="GO" id="GO:0016887">
    <property type="term" value="F:ATP hydrolysis activity"/>
    <property type="evidence" value="ECO:0007669"/>
    <property type="project" value="InterPro"/>
</dbReference>
<feature type="coiled-coil region" evidence="7">
    <location>
        <begin position="174"/>
        <end position="235"/>
    </location>
</feature>
<dbReference type="GO" id="GO:0003677">
    <property type="term" value="F:DNA binding"/>
    <property type="evidence" value="ECO:0007669"/>
    <property type="project" value="UniProtKB-UniRule"/>
</dbReference>
<dbReference type="InterPro" id="IPR024704">
    <property type="entry name" value="SMC"/>
</dbReference>
<comment type="subcellular location">
    <subcellularLocation>
        <location evidence="1 7">Cytoplasm</location>
    </subcellularLocation>
</comment>
<dbReference type="Gene3D" id="3.40.50.300">
    <property type="entry name" value="P-loop containing nucleotide triphosphate hydrolases"/>
    <property type="match status" value="2"/>
</dbReference>
<comment type="domain">
    <text evidence="7">Contains large globular domains required for ATP hydrolysis at each terminus and a third globular domain forming a flexible hinge near the middle of the molecule. These domains are separated by coiled-coil structures.</text>
</comment>
<comment type="caution">
    <text evidence="10">The sequence shown here is derived from an EMBL/GenBank/DDBJ whole genome shotgun (WGS) entry which is preliminary data.</text>
</comment>
<evidence type="ECO:0000259" key="9">
    <source>
        <dbReference type="Pfam" id="PF02463"/>
    </source>
</evidence>
<keyword evidence="6 7" id="KW-0238">DNA-binding</keyword>
<dbReference type="InterPro" id="IPR011890">
    <property type="entry name" value="SMC_prok"/>
</dbReference>
<evidence type="ECO:0000256" key="8">
    <source>
        <dbReference type="SAM" id="MobiDB-lite"/>
    </source>
</evidence>
<dbReference type="GO" id="GO:0006260">
    <property type="term" value="P:DNA replication"/>
    <property type="evidence" value="ECO:0007669"/>
    <property type="project" value="UniProtKB-UniRule"/>
</dbReference>
<feature type="coiled-coil region" evidence="7">
    <location>
        <begin position="712"/>
        <end position="780"/>
    </location>
</feature>
<accession>H8FW15</accession>
<feature type="binding site" evidence="7">
    <location>
        <begin position="37"/>
        <end position="44"/>
    </location>
    <ligand>
        <name>ATP</name>
        <dbReference type="ChEBI" id="CHEBI:30616"/>
    </ligand>
</feature>
<proteinExistence type="inferred from homology"/>
<evidence type="ECO:0000313" key="11">
    <source>
        <dbReference type="Proteomes" id="UP000004169"/>
    </source>
</evidence>
<comment type="similarity">
    <text evidence="7">Belongs to the SMC family.</text>
</comment>
<keyword evidence="4 7" id="KW-0067">ATP-binding</keyword>
<dbReference type="AlphaFoldDB" id="H8FW15"/>
<dbReference type="InterPro" id="IPR003395">
    <property type="entry name" value="RecF/RecN/SMC_N"/>
</dbReference>
<feature type="coiled-coil region" evidence="7">
    <location>
        <begin position="290"/>
        <end position="359"/>
    </location>
</feature>
<feature type="region of interest" description="Disordered" evidence="8">
    <location>
        <begin position="462"/>
        <end position="481"/>
    </location>
</feature>
<dbReference type="STRING" id="1150626.PHAMO_40114"/>
<evidence type="ECO:0000256" key="1">
    <source>
        <dbReference type="ARBA" id="ARBA00004496"/>
    </source>
</evidence>
<sequence>MGAAVLQFSRLRLSGFKSFVDPAELRIEPGMTGVVGPNGCGKSNLIEALRWVMGETSARQMRGGEMDDVIFGGSAGRPARNIAEVGVTLDNTARTGPPQYDHDEIEVSRRIERGNGSVYRVNSRETRARDVQLLFSDAATGARSSGLVSQGRVGALINARPADRRLLLEEAAGIAGLHSRRHEAESRLKGAEANLERLDDVLATLSEQLRSLQRQAKQAARYRTLSEQIRALEARLLYLGWLEALAAIDAARMALRQVETSVEDATAAAAAAVARATALAADLPPLRVVEDDARQVVRTLLAEREQLDAEAGRIAEMRRDLDSRLAQVGSDLQREHARAVDAEQTVARLEAERDALAAEAAGEGEARAEAELRVVAAATAVATADQHLTARMEEVAAADAERAAALRRLQDAEGRRDRLRDRATLADSQRAQVEAEAIDRADLTALEMELEGAEEFLEEARAHAESTDIERETAQTVRDRARDTHATAIAARDRLYAEADALRQVLAQGRAAGFRPVLDEVGATAGFEPALAAGLGEDLAVPTDPAAPVRWDDLGPPESGPALPAGTRSLASFVTAPPVLARRLAQIAVVEDVAEGERCRHTLAVGQRLVTAQGDLWRWDGYTARAGAPSPMALCLAQRNRLRELDARLEDADIGVETAEEEAGAAIMAAERAVDAERAARDSVRRAETEAVRARDAHGRLAQRVAAHETRLAAIAEQCAAAADDLAEAEAELTEAREAAESFPESDDGRGQIVVLRATLAELRSALIEARANFDHLTREAADRARRRDTVEADLLSWRGRTDAVRQHVEELEERRETVLFEIERLASLPDTFVRRRADLLDRADAADAVARAATDRVQVAEGEMVQADAAARAAEQAVATAREERIRREAAVSAADQTCRAVAARIAERLDVSPEQLRDLAATVEDDRPDPPDLHRRLDRLTRERDQMGPVNLRAEQEAAELEARITTMQAEKDDLVAAIARLRHGIAELNREARDKLLASFQAVDRDFRQLFARLFGGGRAHLALTESADPLDAGLEIMASPPGKRMQQLSLLSGGEQALTALALLFAVFMTNPAPICVLDEVDAPLDDANVDRFCTLVDGIAATTRTRFLIVTHHRMTMARMDRLYGVTMAERGVSQLVSVDLAQAEALRDKSMVGVG</sequence>
<evidence type="ECO:0000256" key="3">
    <source>
        <dbReference type="ARBA" id="ARBA00022741"/>
    </source>
</evidence>
<dbReference type="eggNOG" id="COG1196">
    <property type="taxonomic scope" value="Bacteria"/>
</dbReference>
<comment type="subunit">
    <text evidence="7">Homodimer.</text>
</comment>
<name>H8FW15_MAGML</name>
<dbReference type="Proteomes" id="UP000004169">
    <property type="component" value="Unassembled WGS sequence"/>
</dbReference>
<dbReference type="GO" id="GO:0007059">
    <property type="term" value="P:chromosome segregation"/>
    <property type="evidence" value="ECO:0007669"/>
    <property type="project" value="UniProtKB-UniRule"/>
</dbReference>
<evidence type="ECO:0000256" key="6">
    <source>
        <dbReference type="ARBA" id="ARBA00023125"/>
    </source>
</evidence>
<dbReference type="GO" id="GO:0007062">
    <property type="term" value="P:sister chromatid cohesion"/>
    <property type="evidence" value="ECO:0007669"/>
    <property type="project" value="InterPro"/>
</dbReference>
<gene>
    <name evidence="7" type="primary">smc</name>
    <name evidence="10" type="ORF">PHAMO_40114</name>
</gene>
<dbReference type="FunFam" id="3.40.50.300:FF:000901">
    <property type="entry name" value="Chromosome partition protein Smc"/>
    <property type="match status" value="1"/>
</dbReference>
<comment type="function">
    <text evidence="7">Required for chromosome condensation and partitioning.</text>
</comment>
<dbReference type="EMBL" id="CAHP01000034">
    <property type="protein sequence ID" value="CCG42553.1"/>
    <property type="molecule type" value="Genomic_DNA"/>
</dbReference>
<feature type="coiled-coil region" evidence="7">
    <location>
        <begin position="953"/>
        <end position="994"/>
    </location>
</feature>
<dbReference type="GO" id="GO:0005524">
    <property type="term" value="F:ATP binding"/>
    <property type="evidence" value="ECO:0007669"/>
    <property type="project" value="UniProtKB-UniRule"/>
</dbReference>
<protein>
    <recommendedName>
        <fullName evidence="7">Chromosome partition protein Smc</fullName>
    </recommendedName>
</protein>
<dbReference type="NCBIfam" id="TIGR02168">
    <property type="entry name" value="SMC_prok_B"/>
    <property type="match status" value="1"/>
</dbReference>
<keyword evidence="5 7" id="KW-0175">Coiled coil</keyword>
<dbReference type="GO" id="GO:0030261">
    <property type="term" value="P:chromosome condensation"/>
    <property type="evidence" value="ECO:0007669"/>
    <property type="project" value="InterPro"/>
</dbReference>
<dbReference type="InterPro" id="IPR027417">
    <property type="entry name" value="P-loop_NTPase"/>
</dbReference>
<organism evidence="10 11">
    <name type="scientific">Magnetospirillum molischianum DSM 120</name>
    <dbReference type="NCBI Taxonomy" id="1150626"/>
    <lineage>
        <taxon>Bacteria</taxon>
        <taxon>Pseudomonadati</taxon>
        <taxon>Pseudomonadota</taxon>
        <taxon>Alphaproteobacteria</taxon>
        <taxon>Rhodospirillales</taxon>
        <taxon>Rhodospirillaceae</taxon>
        <taxon>Magnetospirillum</taxon>
    </lineage>
</organism>
<evidence type="ECO:0000256" key="7">
    <source>
        <dbReference type="HAMAP-Rule" id="MF_01894"/>
    </source>
</evidence>